<evidence type="ECO:0000256" key="3">
    <source>
        <dbReference type="ARBA" id="ARBA00022692"/>
    </source>
</evidence>
<evidence type="ECO:0000259" key="7">
    <source>
        <dbReference type="PROSITE" id="PS50928"/>
    </source>
</evidence>
<sequence length="437" mass="47435">MSAATLEARTVALMDRKRRVALAVPAMILAYLIYAAISFDLAGLAQRARLDNAAVLLADAVSHKVHVTRDNRREALSVSVEGSARATYPAKRIPDWIATDGGRTTIALGRGHVVTYDGPVTTYDIPGYGPVTLTVGDEVTLTTPDGITPDFINAGPARVTITTDAGRVTATRARTETLRYFWGWELFFFDLSSPFSGLSPAQVLTTIVAGPPLVEGRSNLSLALSEFWTNDIWQHGAVAWAIFETVLMAFLGTFGAAFVALPLAFLAAQNFTPSRWLRFAVRRVFDFVRGVDALIFTIILSRAFGPGPLTGALAILLTDTGSFGKLFSEALENVDKKPIEGVQSTGANAIQRYRFGVIPQVMPVLISQVLYFLESNTRSATIIGAITGGGIGLMLTQAIQTTQDWEKVTYYILLIVVMVIAMDNLSGWLRRKLIRGD</sequence>
<feature type="transmembrane region" description="Helical" evidence="6">
    <location>
        <begin position="237"/>
        <end position="266"/>
    </location>
</feature>
<dbReference type="Pfam" id="PF00528">
    <property type="entry name" value="BPD_transp_1"/>
    <property type="match status" value="1"/>
</dbReference>
<comment type="subcellular location">
    <subcellularLocation>
        <location evidence="1 6">Cell membrane</location>
        <topology evidence="1 6">Multi-pass membrane protein</topology>
    </subcellularLocation>
</comment>
<evidence type="ECO:0000256" key="4">
    <source>
        <dbReference type="ARBA" id="ARBA00022989"/>
    </source>
</evidence>
<dbReference type="GO" id="GO:0015416">
    <property type="term" value="F:ABC-type phosphonate transporter activity"/>
    <property type="evidence" value="ECO:0007669"/>
    <property type="project" value="InterPro"/>
</dbReference>
<feature type="transmembrane region" description="Helical" evidence="6">
    <location>
        <begin position="20"/>
        <end position="39"/>
    </location>
</feature>
<dbReference type="PANTHER" id="PTHR30043">
    <property type="entry name" value="PHOSPHONATES TRANSPORT SYSTEM PERMEASE PROTEIN"/>
    <property type="match status" value="1"/>
</dbReference>
<dbReference type="Proteomes" id="UP000285530">
    <property type="component" value="Unassembled WGS sequence"/>
</dbReference>
<evidence type="ECO:0000256" key="1">
    <source>
        <dbReference type="ARBA" id="ARBA00004651"/>
    </source>
</evidence>
<reference evidence="8 9" key="1">
    <citation type="submission" date="2018-09" db="EMBL/GenBank/DDBJ databases">
        <title>Paracoccus onubensis nov. sp. a moderate halophilic bacterium isolated from Gruta de las Maravillas (Aracena, Spain).</title>
        <authorList>
            <person name="Jurado V."/>
            <person name="Gutierrez-Patricio S."/>
            <person name="Gonzalez-Pimentel J.L."/>
            <person name="Laiz L."/>
            <person name="Saiz-Jimenez C."/>
        </authorList>
    </citation>
    <scope>NUCLEOTIDE SEQUENCE [LARGE SCALE GENOMIC DNA]</scope>
    <source>
        <strain evidence="8 9">DSM 19484</strain>
    </source>
</reference>
<dbReference type="RefSeq" id="WP_119885435.1">
    <property type="nucleotide sequence ID" value="NZ_CP067169.1"/>
</dbReference>
<organism evidence="8 9">
    <name type="scientific">Paracoccus aestuarii</name>
    <dbReference type="NCBI Taxonomy" id="453842"/>
    <lineage>
        <taxon>Bacteria</taxon>
        <taxon>Pseudomonadati</taxon>
        <taxon>Pseudomonadota</taxon>
        <taxon>Alphaproteobacteria</taxon>
        <taxon>Rhodobacterales</taxon>
        <taxon>Paracoccaceae</taxon>
        <taxon>Paracoccus</taxon>
    </lineage>
</organism>
<dbReference type="Gene3D" id="1.10.3720.10">
    <property type="entry name" value="MetI-like"/>
    <property type="match status" value="1"/>
</dbReference>
<protein>
    <submittedName>
        <fullName evidence="8">Phosphonate ABC transporter, permease protein PhnE</fullName>
    </submittedName>
</protein>
<comment type="caution">
    <text evidence="8">The sequence shown here is derived from an EMBL/GenBank/DDBJ whole genome shotgun (WGS) entry which is preliminary data.</text>
</comment>
<feature type="domain" description="ABC transmembrane type-1" evidence="7">
    <location>
        <begin position="242"/>
        <end position="426"/>
    </location>
</feature>
<dbReference type="AlphaFoldDB" id="A0A419A051"/>
<dbReference type="EMBL" id="QZEV01000012">
    <property type="protein sequence ID" value="RJL06190.1"/>
    <property type="molecule type" value="Genomic_DNA"/>
</dbReference>
<feature type="transmembrane region" description="Helical" evidence="6">
    <location>
        <begin position="287"/>
        <end position="304"/>
    </location>
</feature>
<dbReference type="GO" id="GO:0005886">
    <property type="term" value="C:plasma membrane"/>
    <property type="evidence" value="ECO:0007669"/>
    <property type="project" value="UniProtKB-SubCell"/>
</dbReference>
<keyword evidence="4 6" id="KW-1133">Transmembrane helix</keyword>
<feature type="transmembrane region" description="Helical" evidence="6">
    <location>
        <begin position="353"/>
        <end position="373"/>
    </location>
</feature>
<dbReference type="OrthoDB" id="7820570at2"/>
<dbReference type="InterPro" id="IPR000515">
    <property type="entry name" value="MetI-like"/>
</dbReference>
<feature type="transmembrane region" description="Helical" evidence="6">
    <location>
        <begin position="380"/>
        <end position="399"/>
    </location>
</feature>
<evidence type="ECO:0000313" key="9">
    <source>
        <dbReference type="Proteomes" id="UP000285530"/>
    </source>
</evidence>
<dbReference type="PROSITE" id="PS50928">
    <property type="entry name" value="ABC_TM1"/>
    <property type="match status" value="1"/>
</dbReference>
<keyword evidence="3 6" id="KW-0812">Transmembrane</keyword>
<evidence type="ECO:0000256" key="5">
    <source>
        <dbReference type="ARBA" id="ARBA00023136"/>
    </source>
</evidence>
<keyword evidence="9" id="KW-1185">Reference proteome</keyword>
<name>A0A419A051_9RHOB</name>
<comment type="similarity">
    <text evidence="6">Belongs to the binding-protein-dependent transport system permease family.</text>
</comment>
<dbReference type="SUPFAM" id="SSF161098">
    <property type="entry name" value="MetI-like"/>
    <property type="match status" value="1"/>
</dbReference>
<feature type="transmembrane region" description="Helical" evidence="6">
    <location>
        <begin position="411"/>
        <end position="429"/>
    </location>
</feature>
<dbReference type="NCBIfam" id="TIGR01097">
    <property type="entry name" value="PhnE"/>
    <property type="match status" value="1"/>
</dbReference>
<dbReference type="InterPro" id="IPR005769">
    <property type="entry name" value="PhnE/PtxC"/>
</dbReference>
<evidence type="ECO:0000313" key="8">
    <source>
        <dbReference type="EMBL" id="RJL06190.1"/>
    </source>
</evidence>
<evidence type="ECO:0000256" key="2">
    <source>
        <dbReference type="ARBA" id="ARBA00022448"/>
    </source>
</evidence>
<evidence type="ECO:0000256" key="6">
    <source>
        <dbReference type="RuleBase" id="RU363032"/>
    </source>
</evidence>
<dbReference type="InterPro" id="IPR035906">
    <property type="entry name" value="MetI-like_sf"/>
</dbReference>
<dbReference type="PANTHER" id="PTHR30043:SF9">
    <property type="entry name" value="PHOSPHONATES TRANSPORT SYSTEM PERMEASE PROTEIN"/>
    <property type="match status" value="1"/>
</dbReference>
<gene>
    <name evidence="8" type="primary">phnE</name>
    <name evidence="8" type="ORF">D3P06_04595</name>
</gene>
<dbReference type="CDD" id="cd06261">
    <property type="entry name" value="TM_PBP2"/>
    <property type="match status" value="1"/>
</dbReference>
<accession>A0A419A051</accession>
<keyword evidence="2 6" id="KW-0813">Transport</keyword>
<keyword evidence="5 6" id="KW-0472">Membrane</keyword>
<proteinExistence type="inferred from homology"/>